<dbReference type="PRINTS" id="PR00719">
    <property type="entry name" value="LMWPTPASE"/>
</dbReference>
<dbReference type="SUPFAM" id="SSF52788">
    <property type="entry name" value="Phosphotyrosine protein phosphatases I"/>
    <property type="match status" value="1"/>
</dbReference>
<feature type="active site" evidence="6">
    <location>
        <position position="52"/>
    </location>
</feature>
<evidence type="ECO:0000256" key="3">
    <source>
        <dbReference type="ARBA" id="ARBA00022490"/>
    </source>
</evidence>
<dbReference type="InterPro" id="IPR017867">
    <property type="entry name" value="Tyr_phospatase_low_mol_wt"/>
</dbReference>
<dbReference type="SMART" id="SM00226">
    <property type="entry name" value="LMWPc"/>
    <property type="match status" value="1"/>
</dbReference>
<dbReference type="GO" id="GO:0003993">
    <property type="term" value="F:acid phosphatase activity"/>
    <property type="evidence" value="ECO:0007669"/>
    <property type="project" value="InterPro"/>
</dbReference>
<protein>
    <submittedName>
        <fullName evidence="8">Protein-tyrosine phosphatase</fullName>
    </submittedName>
</protein>
<sequence length="199" mass="23526">MDIWKKHQRCCVFPYKFWYFQIHRFFIKVVCLVKRLSDMIRVLFVCLGNICRSPLAEAIFTQKVKTANMQTRFKTDSAGTSDFHIGELPDDRTIKCATKYSLPLKHRARQVNRTDFRDFDYIIAMDENNLRTLNNLKVRYGFADKEIHLMRDFIAETMGMPVPDPYYGGEEGFEEIYHILDEALESFLTQVKSTHQIYV</sequence>
<accession>A0A2W7RH45</accession>
<keyword evidence="4" id="KW-0378">Hydrolase</keyword>
<evidence type="ECO:0000256" key="6">
    <source>
        <dbReference type="PIRSR" id="PIRSR617867-1"/>
    </source>
</evidence>
<dbReference type="RefSeq" id="WP_317045416.1">
    <property type="nucleotide sequence ID" value="NZ_MSSV01000004.1"/>
</dbReference>
<dbReference type="InterPro" id="IPR023485">
    <property type="entry name" value="Ptyr_pPase"/>
</dbReference>
<evidence type="ECO:0000259" key="7">
    <source>
        <dbReference type="SMART" id="SM00226"/>
    </source>
</evidence>
<comment type="similarity">
    <text evidence="2">Belongs to the low molecular weight phosphotyrosine protein phosphatase family.</text>
</comment>
<dbReference type="PANTHER" id="PTHR11717:SF7">
    <property type="entry name" value="LOW MOLECULAR WEIGHT PHOSPHOTYROSINE PROTEIN PHOSPHATASE"/>
    <property type="match status" value="1"/>
</dbReference>
<feature type="active site" description="Proton donor" evidence="6">
    <location>
        <position position="164"/>
    </location>
</feature>
<proteinExistence type="inferred from homology"/>
<dbReference type="EMBL" id="QKZU01000002">
    <property type="protein sequence ID" value="PZX60233.1"/>
    <property type="molecule type" value="Genomic_DNA"/>
</dbReference>
<evidence type="ECO:0000313" key="8">
    <source>
        <dbReference type="EMBL" id="PZX60233.1"/>
    </source>
</evidence>
<dbReference type="InterPro" id="IPR002115">
    <property type="entry name" value="Tyr_Pase_low_mol_wt_mml"/>
</dbReference>
<feature type="domain" description="Phosphotyrosine protein phosphatase I" evidence="7">
    <location>
        <begin position="40"/>
        <end position="190"/>
    </location>
</feature>
<evidence type="ECO:0000256" key="1">
    <source>
        <dbReference type="ARBA" id="ARBA00004496"/>
    </source>
</evidence>
<evidence type="ECO:0000313" key="9">
    <source>
        <dbReference type="Proteomes" id="UP000249115"/>
    </source>
</evidence>
<dbReference type="GO" id="GO:0004726">
    <property type="term" value="F:non-membrane spanning protein tyrosine phosphatase activity"/>
    <property type="evidence" value="ECO:0007669"/>
    <property type="project" value="InterPro"/>
</dbReference>
<dbReference type="AlphaFoldDB" id="A0A2W7RH45"/>
<comment type="subcellular location">
    <subcellularLocation>
        <location evidence="1">Cytoplasm</location>
    </subcellularLocation>
</comment>
<keyword evidence="5" id="KW-0904">Protein phosphatase</keyword>
<organism evidence="8 9">
    <name type="scientific">Algoriphagus ratkowskyi</name>
    <dbReference type="NCBI Taxonomy" id="57028"/>
    <lineage>
        <taxon>Bacteria</taxon>
        <taxon>Pseudomonadati</taxon>
        <taxon>Bacteroidota</taxon>
        <taxon>Cytophagia</taxon>
        <taxon>Cytophagales</taxon>
        <taxon>Cyclobacteriaceae</taxon>
        <taxon>Algoriphagus</taxon>
    </lineage>
</organism>
<dbReference type="Proteomes" id="UP000249115">
    <property type="component" value="Unassembled WGS sequence"/>
</dbReference>
<comment type="caution">
    <text evidence="8">The sequence shown here is derived from an EMBL/GenBank/DDBJ whole genome shotgun (WGS) entry which is preliminary data.</text>
</comment>
<evidence type="ECO:0000256" key="4">
    <source>
        <dbReference type="ARBA" id="ARBA00022801"/>
    </source>
</evidence>
<dbReference type="Gene3D" id="3.40.50.2300">
    <property type="match status" value="1"/>
</dbReference>
<feature type="active site" description="Nucleophile" evidence="6">
    <location>
        <position position="46"/>
    </location>
</feature>
<dbReference type="CDD" id="cd16343">
    <property type="entry name" value="LMWPTP"/>
    <property type="match status" value="1"/>
</dbReference>
<dbReference type="GO" id="GO:0005737">
    <property type="term" value="C:cytoplasm"/>
    <property type="evidence" value="ECO:0007669"/>
    <property type="project" value="UniProtKB-SubCell"/>
</dbReference>
<dbReference type="Pfam" id="PF01451">
    <property type="entry name" value="LMWPc"/>
    <property type="match status" value="1"/>
</dbReference>
<gene>
    <name evidence="8" type="ORF">LV84_00504</name>
</gene>
<dbReference type="InterPro" id="IPR036196">
    <property type="entry name" value="Ptyr_pPase_sf"/>
</dbReference>
<evidence type="ECO:0000256" key="2">
    <source>
        <dbReference type="ARBA" id="ARBA00011063"/>
    </source>
</evidence>
<name>A0A2W7RH45_9BACT</name>
<dbReference type="PRINTS" id="PR00720">
    <property type="entry name" value="MAMMALPTPASE"/>
</dbReference>
<dbReference type="PANTHER" id="PTHR11717">
    <property type="entry name" value="LOW MOLECULAR WEIGHT PROTEIN TYROSINE PHOSPHATASE"/>
    <property type="match status" value="1"/>
</dbReference>
<dbReference type="InterPro" id="IPR050438">
    <property type="entry name" value="LMW_PTPase"/>
</dbReference>
<evidence type="ECO:0000256" key="5">
    <source>
        <dbReference type="ARBA" id="ARBA00022912"/>
    </source>
</evidence>
<keyword evidence="3" id="KW-0963">Cytoplasm</keyword>
<reference evidence="8 9" key="1">
    <citation type="submission" date="2018-06" db="EMBL/GenBank/DDBJ databases">
        <title>Genomic Encyclopedia of Archaeal and Bacterial Type Strains, Phase II (KMG-II): from individual species to whole genera.</title>
        <authorList>
            <person name="Goeker M."/>
        </authorList>
    </citation>
    <scope>NUCLEOTIDE SEQUENCE [LARGE SCALE GENOMIC DNA]</scope>
    <source>
        <strain evidence="8 9">DSM 22686</strain>
    </source>
</reference>
<dbReference type="FunFam" id="3.40.50.2300:FF:000105">
    <property type="entry name" value="Low molecular weight phosphotyrosine protein"/>
    <property type="match status" value="1"/>
</dbReference>